<evidence type="ECO:0000313" key="1">
    <source>
        <dbReference type="EMBL" id="KAI4320496.1"/>
    </source>
</evidence>
<evidence type="ECO:0000313" key="2">
    <source>
        <dbReference type="Proteomes" id="UP001057402"/>
    </source>
</evidence>
<organism evidence="1 2">
    <name type="scientific">Melastoma candidum</name>
    <dbReference type="NCBI Taxonomy" id="119954"/>
    <lineage>
        <taxon>Eukaryota</taxon>
        <taxon>Viridiplantae</taxon>
        <taxon>Streptophyta</taxon>
        <taxon>Embryophyta</taxon>
        <taxon>Tracheophyta</taxon>
        <taxon>Spermatophyta</taxon>
        <taxon>Magnoliopsida</taxon>
        <taxon>eudicotyledons</taxon>
        <taxon>Gunneridae</taxon>
        <taxon>Pentapetalae</taxon>
        <taxon>rosids</taxon>
        <taxon>malvids</taxon>
        <taxon>Myrtales</taxon>
        <taxon>Melastomataceae</taxon>
        <taxon>Melastomatoideae</taxon>
        <taxon>Melastomateae</taxon>
        <taxon>Melastoma</taxon>
    </lineage>
</organism>
<dbReference type="EMBL" id="CM042889">
    <property type="protein sequence ID" value="KAI4320496.1"/>
    <property type="molecule type" value="Genomic_DNA"/>
</dbReference>
<reference evidence="2" key="1">
    <citation type="journal article" date="2023" name="Front. Plant Sci.">
        <title>Chromosomal-level genome assembly of Melastoma candidum provides insights into trichome evolution.</title>
        <authorList>
            <person name="Zhong Y."/>
            <person name="Wu W."/>
            <person name="Sun C."/>
            <person name="Zou P."/>
            <person name="Liu Y."/>
            <person name="Dai S."/>
            <person name="Zhou R."/>
        </authorList>
    </citation>
    <scope>NUCLEOTIDE SEQUENCE [LARGE SCALE GENOMIC DNA]</scope>
</reference>
<sequence length="84" mass="9515">MYAHYRHGRDVVRVLKRLPELNLATSTAMIMGYAKNGHTLEALELVNRLSQEDVRMDDHVVSIVLSACGDGYRENEEIDIALTE</sequence>
<gene>
    <name evidence="1" type="ORF">MLD38_033973</name>
</gene>
<name>A0ACB9M913_9MYRT</name>
<protein>
    <submittedName>
        <fullName evidence="1">Uncharacterized protein</fullName>
    </submittedName>
</protein>
<keyword evidence="2" id="KW-1185">Reference proteome</keyword>
<dbReference type="Proteomes" id="UP001057402">
    <property type="component" value="Chromosome 10"/>
</dbReference>
<comment type="caution">
    <text evidence="1">The sequence shown here is derived from an EMBL/GenBank/DDBJ whole genome shotgun (WGS) entry which is preliminary data.</text>
</comment>
<proteinExistence type="predicted"/>
<accession>A0ACB9M913</accession>